<reference evidence="2 3" key="1">
    <citation type="submission" date="2016-10" db="EMBL/GenBank/DDBJ databases">
        <authorList>
            <person name="Varghese N."/>
        </authorList>
    </citation>
    <scope>NUCLEOTIDE SEQUENCE [LARGE SCALE GENOMIC DNA]</scope>
</reference>
<dbReference type="EMBL" id="LT882690">
    <property type="protein sequence ID" value="SMY30155.1"/>
    <property type="molecule type" value="Genomic_DNA"/>
</dbReference>
<sequence>MAERNPLPAASTKKEEGVGRGKDKLETKKAERKGKEKVKKEEKLHWDVTMADANHEGEELVYEHGGGICVQSEDETEAEPIAQERDSLHKTIASYRNNTPKSEKVVASSQVAKEARRAAGEETGAALQASLEGIRGHTPRVSWMDSSASSPKKNKNGVLPPQLSSKIPANQQPTRKQGYITTTTTTTIIPTTFTTEALHRAFITAETLWRERDFARCVVEISRAMALVVPFVRDESRFPRNGVEEDEH</sequence>
<evidence type="ECO:0000256" key="1">
    <source>
        <dbReference type="SAM" id="MobiDB-lite"/>
    </source>
</evidence>
<dbReference type="AlphaFoldDB" id="A0A1Y6M0H6"/>
<name>A0A1Y6M0H6_ZYMTR</name>
<feature type="region of interest" description="Disordered" evidence="1">
    <location>
        <begin position="1"/>
        <end position="42"/>
    </location>
</feature>
<feature type="compositionally biased region" description="Polar residues" evidence="1">
    <location>
        <begin position="162"/>
        <end position="175"/>
    </location>
</feature>
<proteinExistence type="predicted"/>
<protein>
    <submittedName>
        <fullName evidence="2">Uncharacterized protein</fullName>
    </submittedName>
</protein>
<organism evidence="2 3">
    <name type="scientific">Zymoseptoria tritici ST99CH_1A5</name>
    <dbReference type="NCBI Taxonomy" id="1276529"/>
    <lineage>
        <taxon>Eukaryota</taxon>
        <taxon>Fungi</taxon>
        <taxon>Dikarya</taxon>
        <taxon>Ascomycota</taxon>
        <taxon>Pezizomycotina</taxon>
        <taxon>Dothideomycetes</taxon>
        <taxon>Dothideomycetidae</taxon>
        <taxon>Mycosphaerellales</taxon>
        <taxon>Mycosphaerellaceae</taxon>
        <taxon>Zymoseptoria</taxon>
    </lineage>
</organism>
<evidence type="ECO:0000313" key="3">
    <source>
        <dbReference type="Proteomes" id="UP000215453"/>
    </source>
</evidence>
<feature type="region of interest" description="Disordered" evidence="1">
    <location>
        <begin position="137"/>
        <end position="175"/>
    </location>
</feature>
<dbReference type="Proteomes" id="UP000215453">
    <property type="component" value="Chromosome 15"/>
</dbReference>
<evidence type="ECO:0000313" key="2">
    <source>
        <dbReference type="EMBL" id="SMY30155.1"/>
    </source>
</evidence>
<accession>A0A1Y6M0H6</accession>
<feature type="compositionally biased region" description="Basic and acidic residues" evidence="1">
    <location>
        <begin position="12"/>
        <end position="29"/>
    </location>
</feature>
<gene>
    <name evidence="2" type="ORF">ZT1A5_G11605</name>
</gene>